<protein>
    <submittedName>
        <fullName evidence="1">Beta-lactamase superfamily domain protein</fullName>
    </submittedName>
</protein>
<proteinExistence type="predicted"/>
<evidence type="ECO:0000313" key="2">
    <source>
        <dbReference type="Proteomes" id="UP000693794"/>
    </source>
</evidence>
<dbReference type="InterPro" id="IPR036866">
    <property type="entry name" value="RibonucZ/Hydroxyglut_hydro"/>
</dbReference>
<keyword evidence="2" id="KW-1185">Reference proteome</keyword>
<organism evidence="1 2">
    <name type="scientific">Polaribacter phage Danklef_1</name>
    <dbReference type="NCBI Taxonomy" id="2745646"/>
    <lineage>
        <taxon>Viruses</taxon>
        <taxon>Duplodnaviria</taxon>
        <taxon>Heunggongvirae</taxon>
        <taxon>Uroviricota</taxon>
        <taxon>Caudoviricetes</taxon>
        <taxon>Forsetiviridae</taxon>
        <taxon>Freyavirus</taxon>
        <taxon>Freyavirus danklef</taxon>
    </lineage>
</organism>
<dbReference type="Proteomes" id="UP000693794">
    <property type="component" value="Segment"/>
</dbReference>
<dbReference type="EMBL" id="MT732458">
    <property type="protein sequence ID" value="QQV90514.1"/>
    <property type="molecule type" value="Genomic_DNA"/>
</dbReference>
<dbReference type="SUPFAM" id="SSF56281">
    <property type="entry name" value="Metallo-hydrolase/oxidoreductase"/>
    <property type="match status" value="1"/>
</dbReference>
<name>A0A8E4ZL50_9CAUD</name>
<dbReference type="Gene3D" id="3.60.15.10">
    <property type="entry name" value="Ribonuclease Z/Hydroxyacylglutathione hydrolase-like"/>
    <property type="match status" value="1"/>
</dbReference>
<sequence>METQVVSKDICNVLSSGSKGNCEIYHKTIAVDMGIPFSKIKPYMNELQLVLISHKHGDHFNLSTIKKLSFERPTLRFGIGEWMLPLMEGVRNVDVYKLNEWYNYGEFKISIGKLYHDVPNCFFRIDKQGHKTFRATDTCHLNGITAKNYSLYCVESNYNEDTIFESIKIKQSKGEFAYQTGAINSHLSEQQARDFIFKNKGEHSEVIRLHESTTV</sequence>
<evidence type="ECO:0000313" key="1">
    <source>
        <dbReference type="EMBL" id="QQV90514.1"/>
    </source>
</evidence>
<accession>A0A8E4ZL50</accession>
<reference evidence="1" key="1">
    <citation type="submission" date="2020-07" db="EMBL/GenBank/DDBJ databases">
        <title>Highly diverse flavobacterial phages as mortality factor during North Sea spring blooms.</title>
        <authorList>
            <person name="Bartlau N."/>
            <person name="Wichels A."/>
            <person name="Krohne G."/>
            <person name="Adriaenssens E.M."/>
            <person name="Heins A."/>
            <person name="Fuchs B.M."/>
            <person name="Amann R."/>
            <person name="Moraru C."/>
        </authorList>
    </citation>
    <scope>NUCLEOTIDE SEQUENCE</scope>
</reference>
<gene>
    <name evidence="1" type="ORF">Danklef1_33</name>
</gene>